<reference evidence="3 4" key="1">
    <citation type="submission" date="2019-01" db="EMBL/GenBank/DDBJ databases">
        <authorList>
            <person name="Chen W.-M."/>
        </authorList>
    </citation>
    <scope>NUCLEOTIDE SEQUENCE [LARGE SCALE GENOMIC DNA]</scope>
    <source>
        <strain evidence="3 4">FSY-9</strain>
    </source>
</reference>
<dbReference type="InterPro" id="IPR008927">
    <property type="entry name" value="6-PGluconate_DH-like_C_sf"/>
</dbReference>
<proteinExistence type="predicted"/>
<evidence type="ECO:0000259" key="1">
    <source>
        <dbReference type="Pfam" id="PF03446"/>
    </source>
</evidence>
<name>A0A437N634_9SPHN</name>
<dbReference type="Gene3D" id="3.40.50.720">
    <property type="entry name" value="NAD(P)-binding Rossmann-like Domain"/>
    <property type="match status" value="1"/>
</dbReference>
<dbReference type="EMBL" id="SACO01000005">
    <property type="protein sequence ID" value="RVU05396.1"/>
    <property type="molecule type" value="Genomic_DNA"/>
</dbReference>
<dbReference type="SUPFAM" id="SSF48179">
    <property type="entry name" value="6-phosphogluconate dehydrogenase C-terminal domain-like"/>
    <property type="match status" value="1"/>
</dbReference>
<dbReference type="InterPro" id="IPR013328">
    <property type="entry name" value="6PGD_dom2"/>
</dbReference>
<dbReference type="InterPro" id="IPR015814">
    <property type="entry name" value="Pgluconate_DH_NAD-bd_C"/>
</dbReference>
<dbReference type="OrthoDB" id="4333at2"/>
<dbReference type="InterPro" id="IPR036291">
    <property type="entry name" value="NAD(P)-bd_dom_sf"/>
</dbReference>
<dbReference type="Gene3D" id="1.10.1040.10">
    <property type="entry name" value="N-(1-d-carboxylethyl)-l-norvaline Dehydrogenase, domain 2"/>
    <property type="match status" value="1"/>
</dbReference>
<dbReference type="AlphaFoldDB" id="A0A437N634"/>
<comment type="caution">
    <text evidence="3">The sequence shown here is derived from an EMBL/GenBank/DDBJ whole genome shotgun (WGS) entry which is preliminary data.</text>
</comment>
<dbReference type="RefSeq" id="WP_127708474.1">
    <property type="nucleotide sequence ID" value="NZ_SACO01000005.1"/>
</dbReference>
<dbReference type="SUPFAM" id="SSF51735">
    <property type="entry name" value="NAD(P)-binding Rossmann-fold domains"/>
    <property type="match status" value="1"/>
</dbReference>
<dbReference type="InterPro" id="IPR006115">
    <property type="entry name" value="6PGDH_NADP-bd"/>
</dbReference>
<feature type="domain" description="6-phosphogluconate dehydrogenase NADP-binding" evidence="1">
    <location>
        <begin position="5"/>
        <end position="143"/>
    </location>
</feature>
<organism evidence="3 4">
    <name type="scientific">Novosphingobium umbonatum</name>
    <dbReference type="NCBI Taxonomy" id="1908524"/>
    <lineage>
        <taxon>Bacteria</taxon>
        <taxon>Pseudomonadati</taxon>
        <taxon>Pseudomonadota</taxon>
        <taxon>Alphaproteobacteria</taxon>
        <taxon>Sphingomonadales</taxon>
        <taxon>Sphingomonadaceae</taxon>
        <taxon>Novosphingobium</taxon>
    </lineage>
</organism>
<dbReference type="Proteomes" id="UP000282837">
    <property type="component" value="Unassembled WGS sequence"/>
</dbReference>
<dbReference type="GO" id="GO:0050661">
    <property type="term" value="F:NADP binding"/>
    <property type="evidence" value="ECO:0007669"/>
    <property type="project" value="InterPro"/>
</dbReference>
<evidence type="ECO:0000313" key="4">
    <source>
        <dbReference type="Proteomes" id="UP000282837"/>
    </source>
</evidence>
<dbReference type="Pfam" id="PF09130">
    <property type="entry name" value="DUF1932"/>
    <property type="match status" value="1"/>
</dbReference>
<protein>
    <submittedName>
        <fullName evidence="3">NAD(P)-dependent oxidoreductase</fullName>
    </submittedName>
</protein>
<evidence type="ECO:0000313" key="3">
    <source>
        <dbReference type="EMBL" id="RVU05396.1"/>
    </source>
</evidence>
<gene>
    <name evidence="3" type="ORF">EOE18_08820</name>
</gene>
<sequence>MADAITLIGYGEAGSTFARAGDWGQVASGNRGTRVWDLRPERLEVAAQDGLTQASDAGHALDGANLVLSLVTADSALPAAQDYAALLPKGAVWCDGNSVAPDTKREAAKAVEVAGALYVDMAILAPVDPARLNVPLLLAGKAAAQAEALLRAAGFANIRIVGDEVGRASAIKMIRSVMVKGVEALTAEMMLAAQAAGVVEEVLASLDASEKPKPWGQKAAYNIERMVTHGLRRAAEMEESVKTLSGLGVEPMMTSGTVLRQRDMAGRKDRLIETQE</sequence>
<feature type="domain" description="Phosphogluconate dehydrogenase NAD-binding putative C-terminal" evidence="2">
    <location>
        <begin position="193"/>
        <end position="262"/>
    </location>
</feature>
<accession>A0A437N634</accession>
<keyword evidence="4" id="KW-1185">Reference proteome</keyword>
<dbReference type="Pfam" id="PF03446">
    <property type="entry name" value="NAD_binding_2"/>
    <property type="match status" value="1"/>
</dbReference>
<evidence type="ECO:0000259" key="2">
    <source>
        <dbReference type="Pfam" id="PF09130"/>
    </source>
</evidence>